<evidence type="ECO:0000313" key="1">
    <source>
        <dbReference type="EMBL" id="CAB0000773.1"/>
    </source>
</evidence>
<protein>
    <submittedName>
        <fullName evidence="1">Uncharacterized protein</fullName>
    </submittedName>
</protein>
<accession>A0A6H5GCD7</accession>
<dbReference type="AlphaFoldDB" id="A0A6H5GCD7"/>
<reference evidence="1 2" key="1">
    <citation type="submission" date="2020-02" db="EMBL/GenBank/DDBJ databases">
        <authorList>
            <person name="Ferguson B K."/>
        </authorList>
    </citation>
    <scope>NUCLEOTIDE SEQUENCE [LARGE SCALE GENOMIC DNA]</scope>
</reference>
<dbReference type="Proteomes" id="UP000479000">
    <property type="component" value="Unassembled WGS sequence"/>
</dbReference>
<sequence length="273" mass="31094">MEGDLKIVNFVELEEIKRDQSTLKPNICSDPRITKKGPIPLSGSKTSGSGTCSVTEQFETEQSVAPLVEPEATARPSGSGRIILSFDWLSDPTVTDVKKFRNPNFSPPCRTIVASWTVNEEIEITYAVQARPALWNVASREYKQAPLKALMWAEVDTRRLGSQVNVSMVPDACQVQRDLERDRKKAFENSQKVHERNKRRIDKHRKIPTFEVGNMVYVNHGNSLNRNKLAEIRTGPFKILEKTSQSIYKIDSGYRKTESNYFHVSKLYPYSKE</sequence>
<proteinExistence type="predicted"/>
<gene>
    <name evidence="1" type="ORF">NTEN_LOCUS6560</name>
</gene>
<dbReference type="OrthoDB" id="6602737at2759"/>
<organism evidence="1 2">
    <name type="scientific">Nesidiocoris tenuis</name>
    <dbReference type="NCBI Taxonomy" id="355587"/>
    <lineage>
        <taxon>Eukaryota</taxon>
        <taxon>Metazoa</taxon>
        <taxon>Ecdysozoa</taxon>
        <taxon>Arthropoda</taxon>
        <taxon>Hexapoda</taxon>
        <taxon>Insecta</taxon>
        <taxon>Pterygota</taxon>
        <taxon>Neoptera</taxon>
        <taxon>Paraneoptera</taxon>
        <taxon>Hemiptera</taxon>
        <taxon>Heteroptera</taxon>
        <taxon>Panheteroptera</taxon>
        <taxon>Cimicomorpha</taxon>
        <taxon>Miridae</taxon>
        <taxon>Dicyphina</taxon>
        <taxon>Nesidiocoris</taxon>
    </lineage>
</organism>
<keyword evidence="2" id="KW-1185">Reference proteome</keyword>
<dbReference type="EMBL" id="CADCXU010009896">
    <property type="protein sequence ID" value="CAB0000773.1"/>
    <property type="molecule type" value="Genomic_DNA"/>
</dbReference>
<name>A0A6H5GCD7_9HEMI</name>
<evidence type="ECO:0000313" key="2">
    <source>
        <dbReference type="Proteomes" id="UP000479000"/>
    </source>
</evidence>